<dbReference type="Proteomes" id="UP000252289">
    <property type="component" value="Unassembled WGS sequence"/>
</dbReference>
<gene>
    <name evidence="3" type="primary">rsmD</name>
    <name evidence="3" type="ORF">DBW64_00195</name>
</gene>
<dbReference type="CDD" id="cd02440">
    <property type="entry name" value="AdoMet_MTases"/>
    <property type="match status" value="1"/>
</dbReference>
<dbReference type="InterPro" id="IPR029063">
    <property type="entry name" value="SAM-dependent_MTases_sf"/>
</dbReference>
<protein>
    <submittedName>
        <fullName evidence="3">16S rRNA (Guanine(966)-N(2))-methyltransferase RsmD</fullName>
        <ecNumber evidence="3">2.1.1.171</ecNumber>
    </submittedName>
</protein>
<dbReference type="InterPro" id="IPR002052">
    <property type="entry name" value="DNA_methylase_N6_adenine_CS"/>
</dbReference>
<dbReference type="AlphaFoldDB" id="A0A368EM10"/>
<dbReference type="Gene3D" id="3.40.50.150">
    <property type="entry name" value="Vaccinia Virus protein VP39"/>
    <property type="match status" value="1"/>
</dbReference>
<name>A0A368EM10_9PROT</name>
<dbReference type="PIRSF" id="PIRSF004553">
    <property type="entry name" value="CHP00095"/>
    <property type="match status" value="1"/>
</dbReference>
<keyword evidence="1 3" id="KW-0489">Methyltransferase</keyword>
<dbReference type="GO" id="GO:0052913">
    <property type="term" value="F:16S rRNA (guanine(966)-N(2))-methyltransferase activity"/>
    <property type="evidence" value="ECO:0007669"/>
    <property type="project" value="UniProtKB-EC"/>
</dbReference>
<evidence type="ECO:0000256" key="1">
    <source>
        <dbReference type="ARBA" id="ARBA00022603"/>
    </source>
</evidence>
<dbReference type="PROSITE" id="PS00092">
    <property type="entry name" value="N6_MTASE"/>
    <property type="match status" value="1"/>
</dbReference>
<dbReference type="NCBIfam" id="TIGR00095">
    <property type="entry name" value="16S rRNA (guanine(966)-N(2))-methyltransferase RsmD"/>
    <property type="match status" value="1"/>
</dbReference>
<sequence>MRIIAGKWKGHTLQTPKNNLTRPTSDRIREALFSALESRIELNESHVLDLFAGTGALGLEALSRGAGTCYFVEKMTAAWAVIENNIHALDAGDKTHLLKRDAVKLGNHDKQAPLFNLVFLDPPYGKGLAEKTLLCLKEGGWLAEDALLVVEEDKRAGFMTPLGFDEINRRTYGDTEITLLSYTS</sequence>
<dbReference type="Pfam" id="PF03602">
    <property type="entry name" value="Cons_hypoth95"/>
    <property type="match status" value="1"/>
</dbReference>
<evidence type="ECO:0000313" key="3">
    <source>
        <dbReference type="EMBL" id="RCL85644.1"/>
    </source>
</evidence>
<evidence type="ECO:0000256" key="2">
    <source>
        <dbReference type="ARBA" id="ARBA00022679"/>
    </source>
</evidence>
<dbReference type="InterPro" id="IPR004398">
    <property type="entry name" value="RNA_MeTrfase_RsmD"/>
</dbReference>
<organism evidence="3 4">
    <name type="scientific">PS1 clade bacterium</name>
    <dbReference type="NCBI Taxonomy" id="2175152"/>
    <lineage>
        <taxon>Bacteria</taxon>
        <taxon>Pseudomonadati</taxon>
        <taxon>Pseudomonadota</taxon>
        <taxon>Alphaproteobacteria</taxon>
        <taxon>PS1 clade</taxon>
    </lineage>
</organism>
<dbReference type="EMBL" id="QOQK01000001">
    <property type="protein sequence ID" value="RCL85644.1"/>
    <property type="molecule type" value="Genomic_DNA"/>
</dbReference>
<dbReference type="PANTHER" id="PTHR43542:SF1">
    <property type="entry name" value="METHYLTRANSFERASE"/>
    <property type="match status" value="1"/>
</dbReference>
<dbReference type="SUPFAM" id="SSF53335">
    <property type="entry name" value="S-adenosyl-L-methionine-dependent methyltransferases"/>
    <property type="match status" value="1"/>
</dbReference>
<comment type="caution">
    <text evidence="3">The sequence shown here is derived from an EMBL/GenBank/DDBJ whole genome shotgun (WGS) entry which is preliminary data.</text>
</comment>
<keyword evidence="2 3" id="KW-0808">Transferase</keyword>
<accession>A0A368EM10</accession>
<dbReference type="PANTHER" id="PTHR43542">
    <property type="entry name" value="METHYLTRANSFERASE"/>
    <property type="match status" value="1"/>
</dbReference>
<dbReference type="GO" id="GO:0003676">
    <property type="term" value="F:nucleic acid binding"/>
    <property type="evidence" value="ECO:0007669"/>
    <property type="project" value="InterPro"/>
</dbReference>
<proteinExistence type="predicted"/>
<evidence type="ECO:0000313" key="4">
    <source>
        <dbReference type="Proteomes" id="UP000252289"/>
    </source>
</evidence>
<reference evidence="3 4" key="1">
    <citation type="journal article" date="2018" name="Microbiome">
        <title>Fine metagenomic profile of the Mediterranean stratified and mixed water columns revealed by assembly and recruitment.</title>
        <authorList>
            <person name="Haro-Moreno J.M."/>
            <person name="Lopez-Perez M."/>
            <person name="De La Torre J.R."/>
            <person name="Picazo A."/>
            <person name="Camacho A."/>
            <person name="Rodriguez-Valera F."/>
        </authorList>
    </citation>
    <scope>NUCLEOTIDE SEQUENCE [LARGE SCALE GENOMIC DNA]</scope>
    <source>
        <strain evidence="3">MED-G50</strain>
    </source>
</reference>
<dbReference type="EC" id="2.1.1.171" evidence="3"/>